<evidence type="ECO:0000256" key="3">
    <source>
        <dbReference type="ARBA" id="ARBA00022801"/>
    </source>
</evidence>
<dbReference type="InterPro" id="IPR001261">
    <property type="entry name" value="ArgE/DapE_CS"/>
</dbReference>
<dbReference type="RefSeq" id="WP_148063266.1">
    <property type="nucleotide sequence ID" value="NZ_VRYZ01000002.1"/>
</dbReference>
<gene>
    <name evidence="8" type="ORF">FVW59_05685</name>
</gene>
<dbReference type="Gene3D" id="3.30.70.360">
    <property type="match status" value="1"/>
</dbReference>
<dbReference type="EMBL" id="VRYZ01000002">
    <property type="protein sequence ID" value="TXS93330.1"/>
    <property type="molecule type" value="Genomic_DNA"/>
</dbReference>
<dbReference type="Pfam" id="PF07687">
    <property type="entry name" value="M20_dimer"/>
    <property type="match status" value="1"/>
</dbReference>
<keyword evidence="5" id="KW-0170">Cobalt</keyword>
<dbReference type="InterPro" id="IPR011650">
    <property type="entry name" value="Peptidase_M20_dimer"/>
</dbReference>
<dbReference type="InterPro" id="IPR002933">
    <property type="entry name" value="Peptidase_M20"/>
</dbReference>
<evidence type="ECO:0000313" key="9">
    <source>
        <dbReference type="Proteomes" id="UP000321933"/>
    </source>
</evidence>
<dbReference type="Proteomes" id="UP000321933">
    <property type="component" value="Unassembled WGS sequence"/>
</dbReference>
<dbReference type="SUPFAM" id="SSF53187">
    <property type="entry name" value="Zn-dependent exopeptidases"/>
    <property type="match status" value="1"/>
</dbReference>
<evidence type="ECO:0000256" key="5">
    <source>
        <dbReference type="ARBA" id="ARBA00023285"/>
    </source>
</evidence>
<feature type="signal peptide" evidence="6">
    <location>
        <begin position="1"/>
        <end position="22"/>
    </location>
</feature>
<keyword evidence="9" id="KW-1185">Reference proteome</keyword>
<dbReference type="InterPro" id="IPR036264">
    <property type="entry name" value="Bact_exopeptidase_dim_dom"/>
</dbReference>
<dbReference type="GO" id="GO:0016787">
    <property type="term" value="F:hydrolase activity"/>
    <property type="evidence" value="ECO:0007669"/>
    <property type="project" value="UniProtKB-KW"/>
</dbReference>
<dbReference type="Pfam" id="PF01546">
    <property type="entry name" value="Peptidase_M20"/>
    <property type="match status" value="1"/>
</dbReference>
<evidence type="ECO:0000256" key="2">
    <source>
        <dbReference type="ARBA" id="ARBA00022723"/>
    </source>
</evidence>
<keyword evidence="6" id="KW-0732">Signal</keyword>
<keyword evidence="3" id="KW-0378">Hydrolase</keyword>
<sequence>MLPAPLLLFCLLSPLLATPALALTAEETAVTAAVDRSVARYTQVLERAVNINSGSMNFDGVRQVGELFAGEFRDLGFQASWVDGEPFGRAGHLVASYGERGPKVLLIGHLDTVFASDSAFQRFERVDEHHVRGPGITDMKGGNVVMLLALSALREAGVLDELQLKVVLTGDEELRGKPLALANAALVDAAVWADIAIGFEDGDGDPATAVITRRGASSWRLEVSGKPAHSSQVFREDIGDGAAFELARILSAWREALREEENLTFNPGALVAGTDVTLDPASGRGTVFGKSNVIARSALVNGGIRAASPQQLERALRVMRAIAADNSPHTSADFQFSEGYPPMPATDGNRKLLSLYTAISEELGYGPVAAVDPRRAGAADISFAAAHVDMAIDGLGLMGEGGHTVDEAADMRTLPMQAIRAAILLLRLSRQQAE</sequence>
<dbReference type="SUPFAM" id="SSF55031">
    <property type="entry name" value="Bacterial exopeptidase dimerisation domain"/>
    <property type="match status" value="1"/>
</dbReference>
<protein>
    <submittedName>
        <fullName evidence="8">M20 family metallopeptidase</fullName>
    </submittedName>
</protein>
<reference evidence="8 9" key="1">
    <citation type="submission" date="2019-08" db="EMBL/GenBank/DDBJ databases">
        <title>Parahaliea maris sp. nov., isolated from the surface seawater.</title>
        <authorList>
            <person name="Liu Y."/>
        </authorList>
    </citation>
    <scope>NUCLEOTIDE SEQUENCE [LARGE SCALE GENOMIC DNA]</scope>
    <source>
        <strain evidence="8 9">S2-26</strain>
    </source>
</reference>
<proteinExistence type="predicted"/>
<comment type="cofactor">
    <cofactor evidence="1">
        <name>Zn(2+)</name>
        <dbReference type="ChEBI" id="CHEBI:29105"/>
    </cofactor>
</comment>
<organism evidence="8 9">
    <name type="scientific">Parahaliea aestuarii</name>
    <dbReference type="NCBI Taxonomy" id="1852021"/>
    <lineage>
        <taxon>Bacteria</taxon>
        <taxon>Pseudomonadati</taxon>
        <taxon>Pseudomonadota</taxon>
        <taxon>Gammaproteobacteria</taxon>
        <taxon>Cellvibrionales</taxon>
        <taxon>Halieaceae</taxon>
        <taxon>Parahaliea</taxon>
    </lineage>
</organism>
<comment type="caution">
    <text evidence="8">The sequence shown here is derived from an EMBL/GenBank/DDBJ whole genome shotgun (WGS) entry which is preliminary data.</text>
</comment>
<evidence type="ECO:0000256" key="6">
    <source>
        <dbReference type="SAM" id="SignalP"/>
    </source>
</evidence>
<evidence type="ECO:0000259" key="7">
    <source>
        <dbReference type="Pfam" id="PF07687"/>
    </source>
</evidence>
<name>A0A5C9A0M7_9GAMM</name>
<evidence type="ECO:0000256" key="4">
    <source>
        <dbReference type="ARBA" id="ARBA00022833"/>
    </source>
</evidence>
<dbReference type="OrthoDB" id="9776600at2"/>
<dbReference type="PANTHER" id="PTHR43808">
    <property type="entry name" value="ACETYLORNITHINE DEACETYLASE"/>
    <property type="match status" value="1"/>
</dbReference>
<dbReference type="GO" id="GO:0046872">
    <property type="term" value="F:metal ion binding"/>
    <property type="evidence" value="ECO:0007669"/>
    <property type="project" value="UniProtKB-KW"/>
</dbReference>
<keyword evidence="2" id="KW-0479">Metal-binding</keyword>
<evidence type="ECO:0000256" key="1">
    <source>
        <dbReference type="ARBA" id="ARBA00001947"/>
    </source>
</evidence>
<feature type="chain" id="PRO_5022894918" evidence="6">
    <location>
        <begin position="23"/>
        <end position="434"/>
    </location>
</feature>
<evidence type="ECO:0000313" key="8">
    <source>
        <dbReference type="EMBL" id="TXS93330.1"/>
    </source>
</evidence>
<accession>A0A5C9A0M7</accession>
<dbReference type="InterPro" id="IPR050072">
    <property type="entry name" value="Peptidase_M20A"/>
</dbReference>
<dbReference type="AlphaFoldDB" id="A0A5C9A0M7"/>
<dbReference type="PROSITE" id="PS00758">
    <property type="entry name" value="ARGE_DAPE_CPG2_1"/>
    <property type="match status" value="1"/>
</dbReference>
<feature type="domain" description="Peptidase M20 dimerisation" evidence="7">
    <location>
        <begin position="211"/>
        <end position="329"/>
    </location>
</feature>
<dbReference type="PANTHER" id="PTHR43808:SF32">
    <property type="entry name" value="ARGE_DAPE-RELATED DEACYLASE"/>
    <property type="match status" value="1"/>
</dbReference>
<dbReference type="Gene3D" id="3.40.630.10">
    <property type="entry name" value="Zn peptidases"/>
    <property type="match status" value="1"/>
</dbReference>
<keyword evidence="4" id="KW-0862">Zinc</keyword>